<name>A0A158K8L4_9BURK</name>
<keyword evidence="2" id="KW-1185">Reference proteome</keyword>
<gene>
    <name evidence="1" type="ORF">AWB66_05562</name>
</gene>
<comment type="caution">
    <text evidence="1">The sequence shown here is derived from an EMBL/GenBank/DDBJ whole genome shotgun (WGS) entry which is preliminary data.</text>
</comment>
<proteinExistence type="predicted"/>
<evidence type="ECO:0000313" key="2">
    <source>
        <dbReference type="Proteomes" id="UP000054717"/>
    </source>
</evidence>
<organism evidence="1 2">
    <name type="scientific">Caballeronia telluris</name>
    <dbReference type="NCBI Taxonomy" id="326475"/>
    <lineage>
        <taxon>Bacteria</taxon>
        <taxon>Pseudomonadati</taxon>
        <taxon>Pseudomonadota</taxon>
        <taxon>Betaproteobacteria</taxon>
        <taxon>Burkholderiales</taxon>
        <taxon>Burkholderiaceae</taxon>
        <taxon>Caballeronia</taxon>
    </lineage>
</organism>
<evidence type="ECO:0000313" key="1">
    <source>
        <dbReference type="EMBL" id="SAL77119.1"/>
    </source>
</evidence>
<protein>
    <submittedName>
        <fullName evidence="1">Uncharacterized protein</fullName>
    </submittedName>
</protein>
<dbReference type="Proteomes" id="UP000054717">
    <property type="component" value="Unassembled WGS sequence"/>
</dbReference>
<reference evidence="1" key="1">
    <citation type="submission" date="2016-01" db="EMBL/GenBank/DDBJ databases">
        <authorList>
            <person name="Peeters Charlotte."/>
        </authorList>
    </citation>
    <scope>NUCLEOTIDE SEQUENCE</scope>
    <source>
        <strain evidence="1">LMG 22936</strain>
    </source>
</reference>
<accession>A0A158K8L4</accession>
<dbReference type="STRING" id="326475.AWB66_05562"/>
<dbReference type="EMBL" id="FCNZ02000032">
    <property type="protein sequence ID" value="SAL77119.1"/>
    <property type="molecule type" value="Genomic_DNA"/>
</dbReference>
<dbReference type="AlphaFoldDB" id="A0A158K8L4"/>
<sequence>MDEPLFDGFAVEQLIQGFRAPVLPQRMPDQATVEAADRNVREWTSQVAGILEAGSGGASARDVLNVPRDLQSVPPVRPRLAAACTRRACEDRLPADLGHRRADGGTRARLRMAAYAATLSEPDVRDALALNAWRRTAIRRCFRGWSPHTAFRLPAKHRMSIPGIRNGLTWSQVAASVSTVFLLSACSLDAEGNERKQDNNFTVNGTQSLSSVQIGVRTHDAMSAENERRFSGYDRRLLRPETMPKLVGFALRFMSAGKSK</sequence>